<comment type="similarity">
    <text evidence="2">Belongs to the EfeM/EfeO family.</text>
</comment>
<keyword evidence="3 6" id="KW-0732">Signal</keyword>
<feature type="signal peptide" evidence="6">
    <location>
        <begin position="1"/>
        <end position="29"/>
    </location>
</feature>
<dbReference type="Gene3D" id="1.20.1420.20">
    <property type="entry name" value="M75 peptidase, HXXE motif"/>
    <property type="match status" value="1"/>
</dbReference>
<evidence type="ECO:0000256" key="4">
    <source>
        <dbReference type="SAM" id="Coils"/>
    </source>
</evidence>
<dbReference type="NCBIfam" id="NF041757">
    <property type="entry name" value="EfeO"/>
    <property type="match status" value="1"/>
</dbReference>
<dbReference type="InterPro" id="IPR050894">
    <property type="entry name" value="EfeM/EfeO_iron_uptake"/>
</dbReference>
<proteinExistence type="inferred from homology"/>
<feature type="domain" description="Imelysin-like" evidence="7">
    <location>
        <begin position="62"/>
        <end position="291"/>
    </location>
</feature>
<protein>
    <submittedName>
        <fullName evidence="8">Putative iron uptake system component EfeM</fullName>
    </submittedName>
</protein>
<dbReference type="PROSITE" id="PS51257">
    <property type="entry name" value="PROKAR_LIPOPROTEIN"/>
    <property type="match status" value="1"/>
</dbReference>
<evidence type="ECO:0000256" key="3">
    <source>
        <dbReference type="ARBA" id="ARBA00022729"/>
    </source>
</evidence>
<evidence type="ECO:0000313" key="9">
    <source>
        <dbReference type="Proteomes" id="UP000271587"/>
    </source>
</evidence>
<accession>A0A3G6IZ58</accession>
<feature type="chain" id="PRO_5017930823" evidence="6">
    <location>
        <begin position="30"/>
        <end position="300"/>
    </location>
</feature>
<dbReference type="PANTHER" id="PTHR39192:SF1">
    <property type="entry name" value="IRON UPTAKE SYSTEM COMPONENT EFEO"/>
    <property type="match status" value="1"/>
</dbReference>
<evidence type="ECO:0000256" key="6">
    <source>
        <dbReference type="SAM" id="SignalP"/>
    </source>
</evidence>
<feature type="coiled-coil region" evidence="4">
    <location>
        <begin position="153"/>
        <end position="180"/>
    </location>
</feature>
<dbReference type="GO" id="GO:0030313">
    <property type="term" value="C:cell envelope"/>
    <property type="evidence" value="ECO:0007669"/>
    <property type="project" value="UniProtKB-SubCell"/>
</dbReference>
<dbReference type="InterPro" id="IPR053377">
    <property type="entry name" value="Iron_uptake_EfeM/EfeO"/>
</dbReference>
<evidence type="ECO:0000256" key="1">
    <source>
        <dbReference type="ARBA" id="ARBA00004196"/>
    </source>
</evidence>
<dbReference type="Pfam" id="PF09375">
    <property type="entry name" value="Peptidase_M75"/>
    <property type="match status" value="1"/>
</dbReference>
<name>A0A3G6IZ58_9CORY</name>
<gene>
    <name evidence="8" type="primary">efeM</name>
    <name evidence="8" type="ORF">CGERO_03785</name>
</gene>
<dbReference type="EMBL" id="CP033897">
    <property type="protein sequence ID" value="AZA11075.1"/>
    <property type="molecule type" value="Genomic_DNA"/>
</dbReference>
<sequence length="300" mass="32422" precursor="true">MRNSRPALAAATLTLTALLAACSSGDDQATVDKTNDTTTVTSTDSDKDSKQDAQSGEQQAAVSDYTGYVRGQVSSLQGVGGDFIAAVKAGDVEKSKELYPVARQPYERIEPVAESFGDLDARIDQREADLEQGDQWSGFHKIEKALWVDGQITDETKKDAEQLSKDIEELAKKVNAADYELNVDEIAHGAQELLDEVSTSKITGEENVFSHADLYDFEANLEGSKSAVNSLAPVISKTQPELLGEINSEFGKVMGMLGQYRQGDGFVSYEQVNEQQRKELSSALDALTAKVAEVQQAVAS</sequence>
<dbReference type="KEGG" id="cgk:CGERO_03785"/>
<dbReference type="PANTHER" id="PTHR39192">
    <property type="entry name" value="IRON UPTAKE SYSTEM COMPONENT EFEO"/>
    <property type="match status" value="1"/>
</dbReference>
<evidence type="ECO:0000256" key="2">
    <source>
        <dbReference type="ARBA" id="ARBA00005989"/>
    </source>
</evidence>
<keyword evidence="9" id="KW-1185">Reference proteome</keyword>
<reference evidence="8 9" key="1">
    <citation type="submission" date="2018-11" db="EMBL/GenBank/DDBJ databases">
        <authorList>
            <person name="Kleinhagauer T."/>
            <person name="Glaeser S.P."/>
            <person name="Spergser J."/>
            <person name="Ruckert C."/>
            <person name="Kaempfer P."/>
            <person name="Busse H.-J."/>
        </authorList>
    </citation>
    <scope>NUCLEOTIDE SEQUENCE [LARGE SCALE GENOMIC DNA]</scope>
    <source>
        <strain evidence="8 9">W8</strain>
    </source>
</reference>
<dbReference type="Proteomes" id="UP000271587">
    <property type="component" value="Chromosome"/>
</dbReference>
<comment type="subcellular location">
    <subcellularLocation>
        <location evidence="1">Cell envelope</location>
    </subcellularLocation>
</comment>
<evidence type="ECO:0000259" key="7">
    <source>
        <dbReference type="Pfam" id="PF09375"/>
    </source>
</evidence>
<dbReference type="InterPro" id="IPR038352">
    <property type="entry name" value="Imelysin_sf"/>
</dbReference>
<keyword evidence="4" id="KW-0175">Coiled coil</keyword>
<feature type="region of interest" description="Disordered" evidence="5">
    <location>
        <begin position="26"/>
        <end position="59"/>
    </location>
</feature>
<dbReference type="CDD" id="cd14656">
    <property type="entry name" value="Imelysin-like_EfeO"/>
    <property type="match status" value="1"/>
</dbReference>
<dbReference type="InterPro" id="IPR034981">
    <property type="entry name" value="Imelysin-like_EfeO/Algp7"/>
</dbReference>
<dbReference type="InterPro" id="IPR018976">
    <property type="entry name" value="Imelysin-like"/>
</dbReference>
<organism evidence="8 9">
    <name type="scientific">Corynebacterium gerontici</name>
    <dbReference type="NCBI Taxonomy" id="2079234"/>
    <lineage>
        <taxon>Bacteria</taxon>
        <taxon>Bacillati</taxon>
        <taxon>Actinomycetota</taxon>
        <taxon>Actinomycetes</taxon>
        <taxon>Mycobacteriales</taxon>
        <taxon>Corynebacteriaceae</taxon>
        <taxon>Corynebacterium</taxon>
    </lineage>
</organism>
<evidence type="ECO:0000256" key="5">
    <source>
        <dbReference type="SAM" id="MobiDB-lite"/>
    </source>
</evidence>
<dbReference type="RefSeq" id="WP_123933542.1">
    <property type="nucleotide sequence ID" value="NZ_CP033897.1"/>
</dbReference>
<evidence type="ECO:0000313" key="8">
    <source>
        <dbReference type="EMBL" id="AZA11075.1"/>
    </source>
</evidence>
<dbReference type="OrthoDB" id="7348379at2"/>
<dbReference type="AlphaFoldDB" id="A0A3G6IZ58"/>